<accession>A0AAU0US33</accession>
<dbReference type="InterPro" id="IPR007813">
    <property type="entry name" value="PilN"/>
</dbReference>
<sequence length="178" mass="20057">MAQINLLPIELRPKSPLNNPKVISAVLVGLLVIIAVTLVGGWFWYMNSLEQQLSQVQSQRKQLTTTLAKVDKLEKDIDNRQAEITQLQQITTNRLRWAQMLEDVEDNFPQKVWLQSLSTGDGGMLVIEGQSVALEDVGVLIHQLNDLSYFSTVVLNQMDQADEYPHAVTFKVTARLAK</sequence>
<keyword evidence="2" id="KW-1133">Transmembrane helix</keyword>
<dbReference type="InterPro" id="IPR052534">
    <property type="entry name" value="Extracell_DNA_Util/SecSys_Comp"/>
</dbReference>
<feature type="coiled-coil region" evidence="1">
    <location>
        <begin position="46"/>
        <end position="90"/>
    </location>
</feature>
<keyword evidence="2" id="KW-0472">Membrane</keyword>
<feature type="transmembrane region" description="Helical" evidence="2">
    <location>
        <begin position="22"/>
        <end position="45"/>
    </location>
</feature>
<dbReference type="Proteomes" id="UP001329915">
    <property type="component" value="Chromosome"/>
</dbReference>
<dbReference type="PANTHER" id="PTHR40278">
    <property type="entry name" value="DNA UTILIZATION PROTEIN HOFN"/>
    <property type="match status" value="1"/>
</dbReference>
<keyword evidence="4" id="KW-1185">Reference proteome</keyword>
<evidence type="ECO:0000313" key="3">
    <source>
        <dbReference type="EMBL" id="WRO23115.1"/>
    </source>
</evidence>
<evidence type="ECO:0000256" key="2">
    <source>
        <dbReference type="SAM" id="Phobius"/>
    </source>
</evidence>
<dbReference type="PANTHER" id="PTHR40278:SF1">
    <property type="entry name" value="DNA UTILIZATION PROTEIN HOFN"/>
    <property type="match status" value="1"/>
</dbReference>
<protein>
    <submittedName>
        <fullName evidence="3">PilN domain-containing protein</fullName>
    </submittedName>
</protein>
<dbReference type="EMBL" id="CP121694">
    <property type="protein sequence ID" value="WRO23115.1"/>
    <property type="molecule type" value="Genomic_DNA"/>
</dbReference>
<dbReference type="Pfam" id="PF05137">
    <property type="entry name" value="PilN"/>
    <property type="match status" value="1"/>
</dbReference>
<organism evidence="3 4">
    <name type="scientific">Metallumcola ferriviriculae</name>
    <dbReference type="NCBI Taxonomy" id="3039180"/>
    <lineage>
        <taxon>Bacteria</taxon>
        <taxon>Bacillati</taxon>
        <taxon>Bacillota</taxon>
        <taxon>Clostridia</taxon>
        <taxon>Neomoorellales</taxon>
        <taxon>Desulfitibacteraceae</taxon>
        <taxon>Metallumcola</taxon>
    </lineage>
</organism>
<reference evidence="3 4" key="1">
    <citation type="submission" date="2023-04" db="EMBL/GenBank/DDBJ databases">
        <authorList>
            <person name="Hsu D."/>
        </authorList>
    </citation>
    <scope>NUCLEOTIDE SEQUENCE [LARGE SCALE GENOMIC DNA]</scope>
    <source>
        <strain evidence="3 4">MK1</strain>
    </source>
</reference>
<gene>
    <name evidence="3" type="ORF">MFMK1_002963</name>
</gene>
<dbReference type="RefSeq" id="WP_366922501.1">
    <property type="nucleotide sequence ID" value="NZ_CP121694.1"/>
</dbReference>
<dbReference type="KEGG" id="dbc:MFMK1_002963"/>
<keyword evidence="1" id="KW-0175">Coiled coil</keyword>
<evidence type="ECO:0000313" key="4">
    <source>
        <dbReference type="Proteomes" id="UP001329915"/>
    </source>
</evidence>
<dbReference type="AlphaFoldDB" id="A0AAU0US33"/>
<name>A0AAU0US33_9FIRM</name>
<keyword evidence="2" id="KW-0812">Transmembrane</keyword>
<proteinExistence type="predicted"/>
<evidence type="ECO:0000256" key="1">
    <source>
        <dbReference type="SAM" id="Coils"/>
    </source>
</evidence>